<feature type="transmembrane region" description="Helical" evidence="1">
    <location>
        <begin position="85"/>
        <end position="102"/>
    </location>
</feature>
<dbReference type="EMBL" id="MAYM02001296">
    <property type="protein sequence ID" value="RLN21001.1"/>
    <property type="molecule type" value="Genomic_DNA"/>
</dbReference>
<reference evidence="4 5" key="1">
    <citation type="submission" date="2018-07" db="EMBL/GenBank/DDBJ databases">
        <title>Genome sequencing of oomycete isolates from Chile give support for New Zealand origin for Phytophthora kernoviae and make available the first Nothophytophthora sp. genome.</title>
        <authorList>
            <person name="Studholme D.J."/>
            <person name="Sanfuentes E."/>
            <person name="Panda P."/>
            <person name="Hill R."/>
            <person name="Sambles C."/>
            <person name="Grant M."/>
            <person name="Williams N.M."/>
            <person name="Mcdougal R.L."/>
        </authorList>
    </citation>
    <scope>NUCLEOTIDE SEQUENCE [LARGE SCALE GENOMIC DNA]</scope>
    <source>
        <strain evidence="2">Chile2</strain>
        <strain evidence="3">Chile4</strain>
    </source>
</reference>
<keyword evidence="1" id="KW-0812">Transmembrane</keyword>
<dbReference type="Proteomes" id="UP000285883">
    <property type="component" value="Unassembled WGS sequence"/>
</dbReference>
<proteinExistence type="predicted"/>
<feature type="transmembrane region" description="Helical" evidence="1">
    <location>
        <begin position="304"/>
        <end position="326"/>
    </location>
</feature>
<dbReference type="STRING" id="325452.A0A3R7J7W1"/>
<evidence type="ECO:0000313" key="4">
    <source>
        <dbReference type="Proteomes" id="UP000285624"/>
    </source>
</evidence>
<gene>
    <name evidence="2" type="ORF">BBI17_004701</name>
    <name evidence="3" type="ORF">BBO99_00004509</name>
</gene>
<name>A0A3R7J7W1_9STRA</name>
<sequence>MQRTQQEGILQSTEIVQRAQTYASSAVDGVLANRSKEGAVHTSRETQTTVFQTKIERILEHLDVQKLARLAAVYILSELLNLRRVSFGITLFFLGILAQAVLHRQKIMVISMLVICLYRSQLKERVFRYTQEWVRTSTDKLAFSYWVGWRGELADTMRLLAPAFIDASGIVLASISSSELQAVCQRAFKKLYGEVASDIQADVDLDSWFFLCLGNWVVEYWQQPTEFSLEKLSKMLSECFDTMEKAAVRTFSPELRRLREQIRGMEITDEVQLLVAYLKQSLEAIPPPRPLGMAALFAKWCPSFVVFALLIVFHGVISLPLLPFVASEASDARKLYDHYHGGKLQEMDGLELMLLDSPLFRVWKNAKGCIYCLEGSVTFSKAVATGTHIVSAAARISRLAVFASQVKKEGVFANAHDIPDHIANAFLVTKDSSLIIDGVRYIRESSQFQDLQASITKWWHGGHTSEASPLKEASTS</sequence>
<organism evidence="3 4">
    <name type="scientific">Phytophthora kernoviae</name>
    <dbReference type="NCBI Taxonomy" id="325452"/>
    <lineage>
        <taxon>Eukaryota</taxon>
        <taxon>Sar</taxon>
        <taxon>Stramenopiles</taxon>
        <taxon>Oomycota</taxon>
        <taxon>Peronosporomycetes</taxon>
        <taxon>Peronosporales</taxon>
        <taxon>Peronosporaceae</taxon>
        <taxon>Phytophthora</taxon>
    </lineage>
</organism>
<evidence type="ECO:0000256" key="1">
    <source>
        <dbReference type="SAM" id="Phobius"/>
    </source>
</evidence>
<dbReference type="AlphaFoldDB" id="A0A3R7J7W1"/>
<evidence type="ECO:0000313" key="2">
    <source>
        <dbReference type="EMBL" id="RLN21001.1"/>
    </source>
</evidence>
<keyword evidence="1" id="KW-1133">Transmembrane helix</keyword>
<accession>A0A3R7J7W1</accession>
<evidence type="ECO:0000313" key="5">
    <source>
        <dbReference type="Proteomes" id="UP000285883"/>
    </source>
</evidence>
<dbReference type="EMBL" id="MBDN02000109">
    <property type="protein sequence ID" value="RLN80415.1"/>
    <property type="molecule type" value="Genomic_DNA"/>
</dbReference>
<comment type="caution">
    <text evidence="3">The sequence shown here is derived from an EMBL/GenBank/DDBJ whole genome shotgun (WGS) entry which is preliminary data.</text>
</comment>
<keyword evidence="1" id="KW-0472">Membrane</keyword>
<dbReference type="Proteomes" id="UP000285624">
    <property type="component" value="Unassembled WGS sequence"/>
</dbReference>
<evidence type="ECO:0000313" key="3">
    <source>
        <dbReference type="EMBL" id="RLN80415.1"/>
    </source>
</evidence>
<protein>
    <submittedName>
        <fullName evidence="3">Uncharacterized protein</fullName>
    </submittedName>
</protein>
<keyword evidence="4" id="KW-1185">Reference proteome</keyword>